<organism evidence="2 3">
    <name type="scientific">Chaetoceros tenuissimus</name>
    <dbReference type="NCBI Taxonomy" id="426638"/>
    <lineage>
        <taxon>Eukaryota</taxon>
        <taxon>Sar</taxon>
        <taxon>Stramenopiles</taxon>
        <taxon>Ochrophyta</taxon>
        <taxon>Bacillariophyta</taxon>
        <taxon>Coscinodiscophyceae</taxon>
        <taxon>Chaetocerotophycidae</taxon>
        <taxon>Chaetocerotales</taxon>
        <taxon>Chaetocerotaceae</taxon>
        <taxon>Chaetoceros</taxon>
    </lineage>
</organism>
<gene>
    <name evidence="2" type="ORF">CTEN210_05831</name>
</gene>
<reference evidence="2 3" key="1">
    <citation type="journal article" date="2021" name="Sci. Rep.">
        <title>The genome of the diatom Chaetoceros tenuissimus carries an ancient integrated fragment of an extant virus.</title>
        <authorList>
            <person name="Hongo Y."/>
            <person name="Kimura K."/>
            <person name="Takaki Y."/>
            <person name="Yoshida Y."/>
            <person name="Baba S."/>
            <person name="Kobayashi G."/>
            <person name="Nagasaki K."/>
            <person name="Hano T."/>
            <person name="Tomaru Y."/>
        </authorList>
    </citation>
    <scope>NUCLEOTIDE SEQUENCE [LARGE SCALE GENOMIC DNA]</scope>
    <source>
        <strain evidence="2 3">NIES-3715</strain>
    </source>
</reference>
<feature type="chain" id="PRO_5042142765" evidence="1">
    <location>
        <begin position="16"/>
        <end position="145"/>
    </location>
</feature>
<dbReference type="AlphaFoldDB" id="A0AAD3H3U2"/>
<keyword evidence="1" id="KW-0732">Signal</keyword>
<proteinExistence type="predicted"/>
<keyword evidence="3" id="KW-1185">Reference proteome</keyword>
<sequence length="145" mass="15983">MKLIILLSAVGTVLSFAPHIVLMNSRSAMRSHSHQEIFDSEEEAAVDAHDLPDAGFEAAAMERAVMMAEDMVANQKHNLHAEQRSEQVEPTHFVGEIESFTHQETFDAEEAAVYDAHDVSDAGIEAAAMESAVFMAEELMKKKKP</sequence>
<evidence type="ECO:0000313" key="3">
    <source>
        <dbReference type="Proteomes" id="UP001054902"/>
    </source>
</evidence>
<dbReference type="Proteomes" id="UP001054902">
    <property type="component" value="Unassembled WGS sequence"/>
</dbReference>
<evidence type="ECO:0000313" key="2">
    <source>
        <dbReference type="EMBL" id="GFH49355.1"/>
    </source>
</evidence>
<comment type="caution">
    <text evidence="2">The sequence shown here is derived from an EMBL/GenBank/DDBJ whole genome shotgun (WGS) entry which is preliminary data.</text>
</comment>
<evidence type="ECO:0000256" key="1">
    <source>
        <dbReference type="SAM" id="SignalP"/>
    </source>
</evidence>
<dbReference type="EMBL" id="BLLK01000038">
    <property type="protein sequence ID" value="GFH49355.1"/>
    <property type="molecule type" value="Genomic_DNA"/>
</dbReference>
<feature type="signal peptide" evidence="1">
    <location>
        <begin position="1"/>
        <end position="15"/>
    </location>
</feature>
<accession>A0AAD3H3U2</accession>
<name>A0AAD3H3U2_9STRA</name>
<protein>
    <submittedName>
        <fullName evidence="2">Uncharacterized protein</fullName>
    </submittedName>
</protein>